<dbReference type="RefSeq" id="WP_044191779.1">
    <property type="nucleotide sequence ID" value="NZ_JMCB01000009.1"/>
</dbReference>
<evidence type="ECO:0000313" key="4">
    <source>
        <dbReference type="Proteomes" id="UP000028725"/>
    </source>
</evidence>
<evidence type="ECO:0000313" key="3">
    <source>
        <dbReference type="EMBL" id="KFE66751.1"/>
    </source>
</evidence>
<dbReference type="Gene3D" id="3.30.530.20">
    <property type="match status" value="1"/>
</dbReference>
<dbReference type="OrthoDB" id="5508050at2"/>
<comment type="caution">
    <text evidence="3">The sequence shown here is derived from an EMBL/GenBank/DDBJ whole genome shotgun (WGS) entry which is preliminary data.</text>
</comment>
<dbReference type="InterPro" id="IPR023393">
    <property type="entry name" value="START-like_dom_sf"/>
</dbReference>
<evidence type="ECO:0000256" key="1">
    <source>
        <dbReference type="ARBA" id="ARBA00006817"/>
    </source>
</evidence>
<dbReference type="AlphaFoldDB" id="A0A085WGD8"/>
<keyword evidence="4" id="KW-1185">Reference proteome</keyword>
<dbReference type="EMBL" id="JMCB01000009">
    <property type="protein sequence ID" value="KFE66751.1"/>
    <property type="molecule type" value="Genomic_DNA"/>
</dbReference>
<dbReference type="Pfam" id="PF08327">
    <property type="entry name" value="AHSA1"/>
    <property type="match status" value="1"/>
</dbReference>
<dbReference type="STRING" id="394096.DB31_8965"/>
<comment type="similarity">
    <text evidence="1">Belongs to the AHA1 family.</text>
</comment>
<dbReference type="CDD" id="cd07814">
    <property type="entry name" value="SRPBCC_CalC_Aha1-like"/>
    <property type="match status" value="1"/>
</dbReference>
<feature type="domain" description="Activator of Hsp90 ATPase homologue 1/2-like C-terminal" evidence="2">
    <location>
        <begin position="12"/>
        <end position="140"/>
    </location>
</feature>
<dbReference type="InterPro" id="IPR013538">
    <property type="entry name" value="ASHA1/2-like_C"/>
</dbReference>
<accession>A0A085WGD8</accession>
<proteinExistence type="inferred from homology"/>
<dbReference type="SUPFAM" id="SSF55961">
    <property type="entry name" value="Bet v1-like"/>
    <property type="match status" value="1"/>
</dbReference>
<dbReference type="Proteomes" id="UP000028725">
    <property type="component" value="Unassembled WGS sequence"/>
</dbReference>
<sequence length="219" mass="24201">MSELMLEVRMEHPLDTILAAFEDPFRLRRWVDAPPGCYRTGGESSKELGEPSRISLVDAQGTPFFQTIRILSPLSLQGLELEMSWEGGGLDGDATHAAITFKAYEGGTQLHLRQGPFSRLEALETHRAYWEHCFARLARIASGEAVPCFEEFCEESQGFDEPLGFAAYTVLVGMREAGAPAEVISQVEEALYAHLPRLSDETAGVLAALLRFRLKEPAS</sequence>
<organism evidence="3 4">
    <name type="scientific">Hyalangium minutum</name>
    <dbReference type="NCBI Taxonomy" id="394096"/>
    <lineage>
        <taxon>Bacteria</taxon>
        <taxon>Pseudomonadati</taxon>
        <taxon>Myxococcota</taxon>
        <taxon>Myxococcia</taxon>
        <taxon>Myxococcales</taxon>
        <taxon>Cystobacterineae</taxon>
        <taxon>Archangiaceae</taxon>
        <taxon>Hyalangium</taxon>
    </lineage>
</organism>
<reference evidence="3 4" key="1">
    <citation type="submission" date="2014-04" db="EMBL/GenBank/DDBJ databases">
        <title>Genome assembly of Hyalangium minutum DSM 14724.</title>
        <authorList>
            <person name="Sharma G."/>
            <person name="Subramanian S."/>
        </authorList>
    </citation>
    <scope>NUCLEOTIDE SEQUENCE [LARGE SCALE GENOMIC DNA]</scope>
    <source>
        <strain evidence="3 4">DSM 14724</strain>
    </source>
</reference>
<protein>
    <recommendedName>
        <fullName evidence="2">Activator of Hsp90 ATPase homologue 1/2-like C-terminal domain-containing protein</fullName>
    </recommendedName>
</protein>
<name>A0A085WGD8_9BACT</name>
<gene>
    <name evidence="3" type="ORF">DB31_8965</name>
</gene>
<evidence type="ECO:0000259" key="2">
    <source>
        <dbReference type="Pfam" id="PF08327"/>
    </source>
</evidence>